<keyword evidence="1" id="KW-0472">Membrane</keyword>
<proteinExistence type="predicted"/>
<name>I3C438_9FLAO</name>
<sequence>MALIVYVGILAAHNILPEKTGFTYLAMSGLKMLAAIVFLVPLFQASMENPIPTVFSFFIPYFVYLFLEVFFVIKLLK</sequence>
<gene>
    <name evidence="2" type="ORF">JoomaDRAFT_1366</name>
</gene>
<reference evidence="2 3" key="1">
    <citation type="submission" date="2012-02" db="EMBL/GenBank/DDBJ databases">
        <title>Improved High-Quality Draft genome of Joostella marina DSM 19592.</title>
        <authorList>
            <consortium name="US DOE Joint Genome Institute (JGI-PGF)"/>
            <person name="Lucas S."/>
            <person name="Copeland A."/>
            <person name="Lapidus A."/>
            <person name="Bruce D."/>
            <person name="Goodwin L."/>
            <person name="Pitluck S."/>
            <person name="Peters L."/>
            <person name="Chertkov O."/>
            <person name="Ovchinnikova G."/>
            <person name="Kyrpides N."/>
            <person name="Mavromatis K."/>
            <person name="Detter J.C."/>
            <person name="Han C."/>
            <person name="Land M."/>
            <person name="Hauser L."/>
            <person name="Markowitz V."/>
            <person name="Cheng J.-F."/>
            <person name="Hugenholtz P."/>
            <person name="Woyke T."/>
            <person name="Wu D."/>
            <person name="Tindall B."/>
            <person name="Brambilla E."/>
            <person name="Klenk H.-P."/>
            <person name="Eisen J.A."/>
        </authorList>
    </citation>
    <scope>NUCLEOTIDE SEQUENCE [LARGE SCALE GENOMIC DNA]</scope>
    <source>
        <strain evidence="2 3">DSM 19592</strain>
    </source>
</reference>
<evidence type="ECO:0000313" key="2">
    <source>
        <dbReference type="EMBL" id="EIJ38381.1"/>
    </source>
</evidence>
<dbReference type="Proteomes" id="UP000004690">
    <property type="component" value="Unassembled WGS sequence"/>
</dbReference>
<keyword evidence="3" id="KW-1185">Reference proteome</keyword>
<protein>
    <submittedName>
        <fullName evidence="2">Uncharacterized protein</fullName>
    </submittedName>
</protein>
<evidence type="ECO:0000256" key="1">
    <source>
        <dbReference type="SAM" id="Phobius"/>
    </source>
</evidence>
<feature type="transmembrane region" description="Helical" evidence="1">
    <location>
        <begin position="55"/>
        <end position="76"/>
    </location>
</feature>
<evidence type="ECO:0000313" key="3">
    <source>
        <dbReference type="Proteomes" id="UP000004690"/>
    </source>
</evidence>
<feature type="transmembrane region" description="Helical" evidence="1">
    <location>
        <begin position="21"/>
        <end position="43"/>
    </location>
</feature>
<keyword evidence="1" id="KW-1133">Transmembrane helix</keyword>
<keyword evidence="1" id="KW-0812">Transmembrane</keyword>
<organism evidence="2 3">
    <name type="scientific">Galbibacter orientalis DSM 19592</name>
    <dbReference type="NCBI Taxonomy" id="926559"/>
    <lineage>
        <taxon>Bacteria</taxon>
        <taxon>Pseudomonadati</taxon>
        <taxon>Bacteroidota</taxon>
        <taxon>Flavobacteriia</taxon>
        <taxon>Flavobacteriales</taxon>
        <taxon>Flavobacteriaceae</taxon>
        <taxon>Galbibacter</taxon>
    </lineage>
</organism>
<accession>I3C438</accession>
<dbReference type="HOGENOM" id="CLU_2633360_0_0_10"/>
<dbReference type="AlphaFoldDB" id="I3C438"/>
<dbReference type="STRING" id="926559.JoomaDRAFT_1366"/>
<dbReference type="EMBL" id="JH651379">
    <property type="protein sequence ID" value="EIJ38381.1"/>
    <property type="molecule type" value="Genomic_DNA"/>
</dbReference>